<keyword evidence="2" id="KW-1185">Reference proteome</keyword>
<sequence>MYYIQEIISVLITVYQNFMFVVKESGKCSRYMLKSPFSQLLHMLPCCRANIRNLGHMGTAMVIPVLVSGRCNTSAERSKHESTLLLLPEHSSKDLIRANIVP</sequence>
<evidence type="ECO:0000313" key="2">
    <source>
        <dbReference type="Proteomes" id="UP000827872"/>
    </source>
</evidence>
<comment type="caution">
    <text evidence="1">The sequence shown here is derived from an EMBL/GenBank/DDBJ whole genome shotgun (WGS) entry which is preliminary data.</text>
</comment>
<dbReference type="Proteomes" id="UP000827872">
    <property type="component" value="Linkage Group LG13"/>
</dbReference>
<gene>
    <name evidence="1" type="ORF">K3G42_008943</name>
</gene>
<name>A0ACB8FXM2_9SAUR</name>
<proteinExistence type="predicted"/>
<organism evidence="1 2">
    <name type="scientific">Sphaerodactylus townsendi</name>
    <dbReference type="NCBI Taxonomy" id="933632"/>
    <lineage>
        <taxon>Eukaryota</taxon>
        <taxon>Metazoa</taxon>
        <taxon>Chordata</taxon>
        <taxon>Craniata</taxon>
        <taxon>Vertebrata</taxon>
        <taxon>Euteleostomi</taxon>
        <taxon>Lepidosauria</taxon>
        <taxon>Squamata</taxon>
        <taxon>Bifurcata</taxon>
        <taxon>Gekkota</taxon>
        <taxon>Sphaerodactylidae</taxon>
        <taxon>Sphaerodactylus</taxon>
    </lineage>
</organism>
<accession>A0ACB8FXM2</accession>
<evidence type="ECO:0000313" key="1">
    <source>
        <dbReference type="EMBL" id="KAH8011778.1"/>
    </source>
</evidence>
<reference evidence="1" key="1">
    <citation type="submission" date="2021-08" db="EMBL/GenBank/DDBJ databases">
        <title>The first chromosome-level gecko genome reveals the dynamic sex chromosomes of Neotropical dwarf geckos (Sphaerodactylidae: Sphaerodactylus).</title>
        <authorList>
            <person name="Pinto B.J."/>
            <person name="Keating S.E."/>
            <person name="Gamble T."/>
        </authorList>
    </citation>
    <scope>NUCLEOTIDE SEQUENCE</scope>
    <source>
        <strain evidence="1">TG3544</strain>
    </source>
</reference>
<protein>
    <submittedName>
        <fullName evidence="1">Uncharacterized protein</fullName>
    </submittedName>
</protein>
<dbReference type="EMBL" id="CM037626">
    <property type="protein sequence ID" value="KAH8011778.1"/>
    <property type="molecule type" value="Genomic_DNA"/>
</dbReference>